<name>A0A4Z1BMM3_9STAP</name>
<evidence type="ECO:0000256" key="7">
    <source>
        <dbReference type="ARBA" id="ARBA00040594"/>
    </source>
</evidence>
<feature type="transmembrane region" description="Helical" evidence="8">
    <location>
        <begin position="331"/>
        <end position="356"/>
    </location>
</feature>
<feature type="transmembrane region" description="Helical" evidence="8">
    <location>
        <begin position="161"/>
        <end position="182"/>
    </location>
</feature>
<protein>
    <recommendedName>
        <fullName evidence="7">Quinolone resistance protein NorB</fullName>
    </recommendedName>
</protein>
<dbReference type="Gene3D" id="1.20.1720.10">
    <property type="entry name" value="Multidrug resistance protein D"/>
    <property type="match status" value="1"/>
</dbReference>
<accession>A0A4Z1BMM3</accession>
<dbReference type="GO" id="GO:0022857">
    <property type="term" value="F:transmembrane transporter activity"/>
    <property type="evidence" value="ECO:0007669"/>
    <property type="project" value="InterPro"/>
</dbReference>
<dbReference type="InterPro" id="IPR011701">
    <property type="entry name" value="MFS"/>
</dbReference>
<dbReference type="InterPro" id="IPR036259">
    <property type="entry name" value="MFS_trans_sf"/>
</dbReference>
<feature type="transmembrane region" description="Helical" evidence="8">
    <location>
        <begin position="78"/>
        <end position="97"/>
    </location>
</feature>
<dbReference type="Gene3D" id="1.20.1250.20">
    <property type="entry name" value="MFS general substrate transporter like domains"/>
    <property type="match status" value="1"/>
</dbReference>
<evidence type="ECO:0000256" key="4">
    <source>
        <dbReference type="ARBA" id="ARBA00022692"/>
    </source>
</evidence>
<dbReference type="PROSITE" id="PS50850">
    <property type="entry name" value="MFS"/>
    <property type="match status" value="1"/>
</dbReference>
<feature type="transmembrane region" description="Helical" evidence="8">
    <location>
        <begin position="430"/>
        <end position="452"/>
    </location>
</feature>
<feature type="transmembrane region" description="Helical" evidence="8">
    <location>
        <begin position="404"/>
        <end position="424"/>
    </location>
</feature>
<feature type="domain" description="Major facilitator superfamily (MFS) profile" evidence="9">
    <location>
        <begin position="12"/>
        <end position="456"/>
    </location>
</feature>
<keyword evidence="3" id="KW-0813">Transport</keyword>
<evidence type="ECO:0000256" key="2">
    <source>
        <dbReference type="ARBA" id="ARBA00007520"/>
    </source>
</evidence>
<reference evidence="10 11" key="1">
    <citation type="submission" date="2019-04" db="EMBL/GenBank/DDBJ databases">
        <title>Genomic characterization of Staphylococcus petrasii strains.</title>
        <authorList>
            <person name="Vrbovska V."/>
            <person name="Kovarovic V."/>
            <person name="Maslanova I."/>
            <person name="Indrakova A."/>
            <person name="Petras P."/>
            <person name="Sedo O."/>
            <person name="Svec P."/>
            <person name="Fisarova L."/>
            <person name="Sedlacek I."/>
            <person name="Doskar J."/>
            <person name="Pantucek R."/>
        </authorList>
    </citation>
    <scope>NUCLEOTIDE SEQUENCE [LARGE SCALE GENOMIC DNA]</scope>
    <source>
        <strain evidence="10 11">CCM 8529</strain>
    </source>
</reference>
<dbReference type="GO" id="GO:0005886">
    <property type="term" value="C:plasma membrane"/>
    <property type="evidence" value="ECO:0007669"/>
    <property type="project" value="UniProtKB-SubCell"/>
</dbReference>
<evidence type="ECO:0000259" key="9">
    <source>
        <dbReference type="PROSITE" id="PS50850"/>
    </source>
</evidence>
<feature type="transmembrane region" description="Helical" evidence="8">
    <location>
        <begin position="136"/>
        <end position="155"/>
    </location>
</feature>
<keyword evidence="6 8" id="KW-0472">Membrane</keyword>
<dbReference type="AlphaFoldDB" id="A0A4Z1BMM3"/>
<keyword evidence="11" id="KW-1185">Reference proteome</keyword>
<feature type="transmembrane region" description="Helical" evidence="8">
    <location>
        <begin position="362"/>
        <end position="384"/>
    </location>
</feature>
<comment type="subcellular location">
    <subcellularLocation>
        <location evidence="1">Cell membrane</location>
        <topology evidence="1">Multi-pass membrane protein</topology>
    </subcellularLocation>
</comment>
<dbReference type="Proteomes" id="UP000297459">
    <property type="component" value="Unassembled WGS sequence"/>
</dbReference>
<evidence type="ECO:0000256" key="1">
    <source>
        <dbReference type="ARBA" id="ARBA00004651"/>
    </source>
</evidence>
<feature type="transmembrane region" description="Helical" evidence="8">
    <location>
        <begin position="12"/>
        <end position="31"/>
    </location>
</feature>
<gene>
    <name evidence="10" type="ORF">E2558_08685</name>
</gene>
<organism evidence="10 11">
    <name type="scientific">Staphylococcus pragensis</name>
    <dbReference type="NCBI Taxonomy" id="1611836"/>
    <lineage>
        <taxon>Bacteria</taxon>
        <taxon>Bacillati</taxon>
        <taxon>Bacillota</taxon>
        <taxon>Bacilli</taxon>
        <taxon>Bacillales</taxon>
        <taxon>Staphylococcaceae</taxon>
        <taxon>Staphylococcus</taxon>
    </lineage>
</organism>
<dbReference type="SUPFAM" id="SSF103473">
    <property type="entry name" value="MFS general substrate transporter"/>
    <property type="match status" value="2"/>
</dbReference>
<dbReference type="InterPro" id="IPR020846">
    <property type="entry name" value="MFS_dom"/>
</dbReference>
<dbReference type="PANTHER" id="PTHR42718">
    <property type="entry name" value="MAJOR FACILITATOR SUPERFAMILY MULTIDRUG TRANSPORTER MFSC"/>
    <property type="match status" value="1"/>
</dbReference>
<keyword evidence="5 8" id="KW-1133">Transmembrane helix</keyword>
<feature type="transmembrane region" description="Helical" evidence="8">
    <location>
        <begin position="223"/>
        <end position="246"/>
    </location>
</feature>
<evidence type="ECO:0000313" key="10">
    <source>
        <dbReference type="EMBL" id="TGN27040.1"/>
    </source>
</evidence>
<comment type="similarity">
    <text evidence="2">Belongs to the major facilitator superfamily. TCR/Tet family.</text>
</comment>
<evidence type="ECO:0000256" key="6">
    <source>
        <dbReference type="ARBA" id="ARBA00023136"/>
    </source>
</evidence>
<evidence type="ECO:0000256" key="3">
    <source>
        <dbReference type="ARBA" id="ARBA00022448"/>
    </source>
</evidence>
<comment type="caution">
    <text evidence="10">The sequence shown here is derived from an EMBL/GenBank/DDBJ whole genome shotgun (WGS) entry which is preliminary data.</text>
</comment>
<dbReference type="PANTHER" id="PTHR42718:SF9">
    <property type="entry name" value="MAJOR FACILITATOR SUPERFAMILY MULTIDRUG TRANSPORTER MFSC"/>
    <property type="match status" value="1"/>
</dbReference>
<feature type="transmembrane region" description="Helical" evidence="8">
    <location>
        <begin position="198"/>
        <end position="217"/>
    </location>
</feature>
<evidence type="ECO:0000256" key="8">
    <source>
        <dbReference type="SAM" id="Phobius"/>
    </source>
</evidence>
<dbReference type="CDD" id="cd17321">
    <property type="entry name" value="MFS_MMR_MDR_like"/>
    <property type="match status" value="1"/>
</dbReference>
<feature type="transmembrane region" description="Helical" evidence="8">
    <location>
        <begin position="103"/>
        <end position="124"/>
    </location>
</feature>
<feature type="transmembrane region" description="Helical" evidence="8">
    <location>
        <begin position="43"/>
        <end position="66"/>
    </location>
</feature>
<dbReference type="Pfam" id="PF07690">
    <property type="entry name" value="MFS_1"/>
    <property type="match status" value="1"/>
</dbReference>
<evidence type="ECO:0000313" key="11">
    <source>
        <dbReference type="Proteomes" id="UP000297459"/>
    </source>
</evidence>
<keyword evidence="4 8" id="KW-0812">Transmembrane</keyword>
<proteinExistence type="inferred from homology"/>
<feature type="transmembrane region" description="Helical" evidence="8">
    <location>
        <begin position="266"/>
        <end position="289"/>
    </location>
</feature>
<feature type="transmembrane region" description="Helical" evidence="8">
    <location>
        <begin position="301"/>
        <end position="319"/>
    </location>
</feature>
<dbReference type="EMBL" id="SRPJ01000003">
    <property type="protein sequence ID" value="TGN27040.1"/>
    <property type="molecule type" value="Genomic_DNA"/>
</dbReference>
<sequence length="458" mass="49579">MMSHQRKFDGKLVIAASFAVLTYWLFAQSFINIGTSVQKTFEAPASIMNLSISLVSFVTGIFMVGAGDIADKIGNLKMTIIGLVLSIIGCLSLILIPATPFLVIGRIFQGLSAAILLPSTIGLVSDKFEGQELRKAYSFMMIATVGGIGFSSYIGGLISSYLGWQTVFIISIILSIIAILILSRRQEIPRSQREHQTFDYVGMIVFGIFIACLMLIMTQGFTYGWTSTFTLTIVALGLIALIVFYFFEKGRTTPFIDFSIIKNRAFLGSTINNFVLNTGVGTTVVFNGYAQKQFGMSEVQTGLVTVPYVFMAIAMIRLGEKAIQRYGGKSMLIAGPLFPTIGIILISCTFLSQSWYIGLVTFAFVVCAIGNGLVATPGLTIAVFNMPEEKVSFATGLYKMGATLGGAFGIAFNTTIFTVCQQFYTVETSAMISFLAGAIIMIIGLISAFILIPKNVKA</sequence>
<evidence type="ECO:0000256" key="5">
    <source>
        <dbReference type="ARBA" id="ARBA00022989"/>
    </source>
</evidence>